<dbReference type="Gene3D" id="3.60.40.10">
    <property type="entry name" value="PPM-type phosphatase domain"/>
    <property type="match status" value="1"/>
</dbReference>
<dbReference type="CDD" id="cd00143">
    <property type="entry name" value="PP2Cc"/>
    <property type="match status" value="1"/>
</dbReference>
<dbReference type="EMBL" id="JAYGIE010000026">
    <property type="protein sequence ID" value="MEA5477454.1"/>
    <property type="molecule type" value="Genomic_DNA"/>
</dbReference>
<reference evidence="2 3" key="1">
    <citation type="submission" date="2023-12" db="EMBL/GenBank/DDBJ databases">
        <title>Baltic Sea Cyanobacteria.</title>
        <authorList>
            <person name="Delbaje E."/>
            <person name="Fewer D.P."/>
            <person name="Shishido T.K."/>
        </authorList>
    </citation>
    <scope>NUCLEOTIDE SEQUENCE [LARGE SCALE GENOMIC DNA]</scope>
    <source>
        <strain evidence="2 3">UHCC 0370</strain>
    </source>
</reference>
<dbReference type="PROSITE" id="PS51746">
    <property type="entry name" value="PPM_2"/>
    <property type="match status" value="1"/>
</dbReference>
<evidence type="ECO:0000313" key="2">
    <source>
        <dbReference type="EMBL" id="MEA5477454.1"/>
    </source>
</evidence>
<accession>A0ABU5TH35</accession>
<feature type="domain" description="PPM-type phosphatase" evidence="1">
    <location>
        <begin position="117"/>
        <end position="383"/>
    </location>
</feature>
<dbReference type="Pfam" id="PF13672">
    <property type="entry name" value="PP2C_2"/>
    <property type="match status" value="1"/>
</dbReference>
<proteinExistence type="predicted"/>
<dbReference type="SMART" id="SM00332">
    <property type="entry name" value="PP2Cc"/>
    <property type="match status" value="1"/>
</dbReference>
<dbReference type="Proteomes" id="UP001301388">
    <property type="component" value="Unassembled WGS sequence"/>
</dbReference>
<organism evidence="2 3">
    <name type="scientific">Pseudanabaena galeata UHCC 0370</name>
    <dbReference type="NCBI Taxonomy" id="3110310"/>
    <lineage>
        <taxon>Bacteria</taxon>
        <taxon>Bacillati</taxon>
        <taxon>Cyanobacteriota</taxon>
        <taxon>Cyanophyceae</taxon>
        <taxon>Pseudanabaenales</taxon>
        <taxon>Pseudanabaenaceae</taxon>
        <taxon>Pseudanabaena</taxon>
    </lineage>
</organism>
<protein>
    <submittedName>
        <fullName evidence="2">Protein phosphatase 2C domain-containing protein</fullName>
    </submittedName>
</protein>
<dbReference type="SMART" id="SM00331">
    <property type="entry name" value="PP2C_SIG"/>
    <property type="match status" value="1"/>
</dbReference>
<evidence type="ECO:0000313" key="3">
    <source>
        <dbReference type="Proteomes" id="UP001301388"/>
    </source>
</evidence>
<keyword evidence="3" id="KW-1185">Reference proteome</keyword>
<name>A0ABU5TH35_9CYAN</name>
<dbReference type="SUPFAM" id="SSF81606">
    <property type="entry name" value="PP2C-like"/>
    <property type="match status" value="1"/>
</dbReference>
<dbReference type="InterPro" id="IPR036457">
    <property type="entry name" value="PPM-type-like_dom_sf"/>
</dbReference>
<sequence>MSICPSCKAVNPDSHQFCQFCGTKITVEITIDSTFNILGDVAIQPSSIPTRPLNLESVLEEIKIQVEDLASSQVVSDTEKFAPEEELPLEFNLEDFADVESEMTMVLSSTMHLQDLTYAGKTDVGMQRDRNEDDFVTILQTRSINGKSQISDRSHRGLFVLCDGMGGHEGGEVASAIAVNSITEQFRPFWIDTLPGEKKINEIICKANQEIFAKNESEQRQSLGRMGTTLVVLAIHDLNVLIAHVGDSRIYKVTNSHQELKLEAKLEQITRDHEVLNQLIDLGVEIEVARARPDAHQLTQALGPNPSDRLEPAIEFFSLNEPTLFLLCSDGLCDNDAIEDNWRSHLLPILNKETDLQTSLDNLIELGNNVNGHDNLTAILVLCEPSTSSQKYEDTK</sequence>
<evidence type="ECO:0000259" key="1">
    <source>
        <dbReference type="PROSITE" id="PS51746"/>
    </source>
</evidence>
<gene>
    <name evidence="2" type="ORF">VB774_07455</name>
</gene>
<dbReference type="InterPro" id="IPR001932">
    <property type="entry name" value="PPM-type_phosphatase-like_dom"/>
</dbReference>
<comment type="caution">
    <text evidence="2">The sequence shown here is derived from an EMBL/GenBank/DDBJ whole genome shotgun (WGS) entry which is preliminary data.</text>
</comment>
<dbReference type="RefSeq" id="WP_323261000.1">
    <property type="nucleotide sequence ID" value="NZ_JAYGIE010000026.1"/>
</dbReference>